<reference evidence="1" key="1">
    <citation type="submission" date="2022-03" db="EMBL/GenBank/DDBJ databases">
        <title>Fererhizobium litorale gen. nov., sp. nov., isolated from sandy sediments of the Sea of Japan seashore.</title>
        <authorList>
            <person name="Romanenko L."/>
            <person name="Kurilenko V."/>
            <person name="Otstavnykh N."/>
            <person name="Svetashev V."/>
            <person name="Tekutyeva L."/>
            <person name="Isaeva M."/>
            <person name="Mikhailov V."/>
        </authorList>
    </citation>
    <scope>NUCLEOTIDE SEQUENCE</scope>
    <source>
        <strain evidence="1">KMM 9576</strain>
    </source>
</reference>
<dbReference type="InterPro" id="IPR027417">
    <property type="entry name" value="P-loop_NTPase"/>
</dbReference>
<accession>A0AAE3QDX3</accession>
<dbReference type="SUPFAM" id="SSF52540">
    <property type="entry name" value="P-loop containing nucleoside triphosphate hydrolases"/>
    <property type="match status" value="1"/>
</dbReference>
<evidence type="ECO:0000313" key="2">
    <source>
        <dbReference type="Proteomes" id="UP001161580"/>
    </source>
</evidence>
<dbReference type="EMBL" id="JALDYZ010000002">
    <property type="protein sequence ID" value="MDI7921591.1"/>
    <property type="molecule type" value="Genomic_DNA"/>
</dbReference>
<sequence length="361" mass="41733">MLVLHIGPHKTATTYLQGNFYRNRARLLERGWLYPLTGERVKIAHHDVSDYPDRILDGTSKFNAELERIGNRAKSEGLNVLLSSEGFRRWRPKHFQKIRALLRADDLHIVYTIRDPLSTFHSFWAQQVKNGSTISLPELFEQHFRDPLNSHLVNPVQEIEPLLGQPGIELTVLLFDEMRRRKLDIFTAFMEQVLQIHDVAPVSAETRNERLPIEMTEFIRAINPLAKLQPAKGKISIGTAVRLFLYPWEKKAVIKAMHESGALRTMTVSRDSLELGGIEERIIERLSPYLWPAPASGRIFSAEPGQWVHYDADALRQDPQVRRLMDKALKKTGHDSLWIRNANRCFGMAIALRRWKKRLRS</sequence>
<name>A0AAE3QDX3_9HYPH</name>
<dbReference type="AlphaFoldDB" id="A0AAE3QDX3"/>
<comment type="caution">
    <text evidence="1">The sequence shown here is derived from an EMBL/GenBank/DDBJ whole genome shotgun (WGS) entry which is preliminary data.</text>
</comment>
<proteinExistence type="predicted"/>
<dbReference type="RefSeq" id="WP_311785752.1">
    <property type="nucleotide sequence ID" value="NZ_JALDYY010000002.1"/>
</dbReference>
<protein>
    <recommendedName>
        <fullName evidence="3">Sulfotransferase family protein</fullName>
    </recommendedName>
</protein>
<keyword evidence="2" id="KW-1185">Reference proteome</keyword>
<gene>
    <name evidence="1" type="ORF">MRS75_05770</name>
</gene>
<evidence type="ECO:0000313" key="1">
    <source>
        <dbReference type="EMBL" id="MDI7921591.1"/>
    </source>
</evidence>
<organism evidence="1 2">
    <name type="scientific">Ferirhizobium litorale</name>
    <dbReference type="NCBI Taxonomy" id="2927786"/>
    <lineage>
        <taxon>Bacteria</taxon>
        <taxon>Pseudomonadati</taxon>
        <taxon>Pseudomonadota</taxon>
        <taxon>Alphaproteobacteria</taxon>
        <taxon>Hyphomicrobiales</taxon>
        <taxon>Rhizobiaceae</taxon>
        <taxon>Ferirhizobium</taxon>
    </lineage>
</organism>
<evidence type="ECO:0008006" key="3">
    <source>
        <dbReference type="Google" id="ProtNLM"/>
    </source>
</evidence>
<dbReference type="Proteomes" id="UP001161580">
    <property type="component" value="Unassembled WGS sequence"/>
</dbReference>